<keyword evidence="1" id="KW-0812">Transmembrane</keyword>
<dbReference type="EMBL" id="BAABGR010000044">
    <property type="protein sequence ID" value="GAA4521003.1"/>
    <property type="molecule type" value="Genomic_DNA"/>
</dbReference>
<feature type="transmembrane region" description="Helical" evidence="1">
    <location>
        <begin position="57"/>
        <end position="77"/>
    </location>
</feature>
<sequence length="152" mass="18043">MEEILNSPEFQAILPYAPYIFLAFVIRLVLLILFCMMADSTLQLIKEENRCLARGQVWFLLLPFFNIYWNFVVVRRLTDSLNNEFYDRKQAVEENPTQKMGFFFAGTFLVYNFPLPMFIGFVLFILNMVALFLYFLKVKEHRELLRNGVEEG</sequence>
<name>A0ABP8R942_9SPHI</name>
<dbReference type="RefSeq" id="WP_052258703.1">
    <property type="nucleotide sequence ID" value="NZ_BAABGR010000044.1"/>
</dbReference>
<feature type="transmembrane region" description="Helical" evidence="1">
    <location>
        <begin position="117"/>
        <end position="136"/>
    </location>
</feature>
<evidence type="ECO:0000313" key="3">
    <source>
        <dbReference type="Proteomes" id="UP001500394"/>
    </source>
</evidence>
<organism evidence="2 3">
    <name type="scientific">Sphingobacterium thermophilum</name>
    <dbReference type="NCBI Taxonomy" id="768534"/>
    <lineage>
        <taxon>Bacteria</taxon>
        <taxon>Pseudomonadati</taxon>
        <taxon>Bacteroidota</taxon>
        <taxon>Sphingobacteriia</taxon>
        <taxon>Sphingobacteriales</taxon>
        <taxon>Sphingobacteriaceae</taxon>
        <taxon>Sphingobacterium</taxon>
    </lineage>
</organism>
<dbReference type="Proteomes" id="UP001500394">
    <property type="component" value="Unassembled WGS sequence"/>
</dbReference>
<gene>
    <name evidence="2" type="ORF">GCM10023173_25740</name>
</gene>
<keyword evidence="3" id="KW-1185">Reference proteome</keyword>
<reference evidence="3" key="1">
    <citation type="journal article" date="2019" name="Int. J. Syst. Evol. Microbiol.">
        <title>The Global Catalogue of Microorganisms (GCM) 10K type strain sequencing project: providing services to taxonomists for standard genome sequencing and annotation.</title>
        <authorList>
            <consortium name="The Broad Institute Genomics Platform"/>
            <consortium name="The Broad Institute Genome Sequencing Center for Infectious Disease"/>
            <person name="Wu L."/>
            <person name="Ma J."/>
        </authorList>
    </citation>
    <scope>NUCLEOTIDE SEQUENCE [LARGE SCALE GENOMIC DNA]</scope>
    <source>
        <strain evidence="3">JCM 17858</strain>
    </source>
</reference>
<comment type="caution">
    <text evidence="2">The sequence shown here is derived from an EMBL/GenBank/DDBJ whole genome shotgun (WGS) entry which is preliminary data.</text>
</comment>
<evidence type="ECO:0008006" key="4">
    <source>
        <dbReference type="Google" id="ProtNLM"/>
    </source>
</evidence>
<evidence type="ECO:0000313" key="2">
    <source>
        <dbReference type="EMBL" id="GAA4521003.1"/>
    </source>
</evidence>
<proteinExistence type="predicted"/>
<evidence type="ECO:0000256" key="1">
    <source>
        <dbReference type="SAM" id="Phobius"/>
    </source>
</evidence>
<keyword evidence="1" id="KW-0472">Membrane</keyword>
<feature type="transmembrane region" description="Helical" evidence="1">
    <location>
        <begin position="16"/>
        <end position="36"/>
    </location>
</feature>
<protein>
    <recommendedName>
        <fullName evidence="4">DUF4328 domain-containing protein</fullName>
    </recommendedName>
</protein>
<accession>A0ABP8R942</accession>
<keyword evidence="1" id="KW-1133">Transmembrane helix</keyword>